<gene>
    <name evidence="1" type="ORF">SAMN05216404_103173</name>
</gene>
<protein>
    <submittedName>
        <fullName evidence="1">Uncharacterized protein</fullName>
    </submittedName>
</protein>
<dbReference type="Proteomes" id="UP000183898">
    <property type="component" value="Unassembled WGS sequence"/>
</dbReference>
<dbReference type="AlphaFoldDB" id="A0A1H8EYT1"/>
<dbReference type="EMBL" id="FOCT01000003">
    <property type="protein sequence ID" value="SEN24037.1"/>
    <property type="molecule type" value="Genomic_DNA"/>
</dbReference>
<evidence type="ECO:0000313" key="1">
    <source>
        <dbReference type="EMBL" id="SEN24037.1"/>
    </source>
</evidence>
<name>A0A1H8EYT1_9PROT</name>
<evidence type="ECO:0000313" key="2">
    <source>
        <dbReference type="Proteomes" id="UP000183898"/>
    </source>
</evidence>
<accession>A0A1H8EYT1</accession>
<proteinExistence type="predicted"/>
<sequence>MALTQLAKSEWQDYFDDVSKVLGAKLVEIEVTGLELGDQVEVDWLPLIGLSYDPKGDVLAVIVEGIEHNIRHPKQIYVEQDVEGLYSIEVVDTAEEHHILLLKDPLKLPTA</sequence>
<organism evidence="1 2">
    <name type="scientific">Nitrosospira multiformis</name>
    <dbReference type="NCBI Taxonomy" id="1231"/>
    <lineage>
        <taxon>Bacteria</taxon>
        <taxon>Pseudomonadati</taxon>
        <taxon>Pseudomonadota</taxon>
        <taxon>Betaproteobacteria</taxon>
        <taxon>Nitrosomonadales</taxon>
        <taxon>Nitrosomonadaceae</taxon>
        <taxon>Nitrosospira</taxon>
    </lineage>
</organism>
<reference evidence="1 2" key="1">
    <citation type="submission" date="2016-10" db="EMBL/GenBank/DDBJ databases">
        <authorList>
            <person name="de Groot N.N."/>
        </authorList>
    </citation>
    <scope>NUCLEOTIDE SEQUENCE [LARGE SCALE GENOMIC DNA]</scope>
    <source>
        <strain evidence="1 2">Nl18</strain>
    </source>
</reference>
<dbReference type="InterPro" id="IPR035223">
    <property type="entry name" value="DUF5335"/>
</dbReference>
<dbReference type="Pfam" id="PF17269">
    <property type="entry name" value="DUF5335"/>
    <property type="match status" value="1"/>
</dbReference>
<dbReference type="RefSeq" id="WP_074744857.1">
    <property type="nucleotide sequence ID" value="NZ_FOCT01000003.1"/>
</dbReference>